<feature type="compositionally biased region" description="Basic and acidic residues" evidence="1">
    <location>
        <begin position="26"/>
        <end position="39"/>
    </location>
</feature>
<evidence type="ECO:0000313" key="3">
    <source>
        <dbReference type="Proteomes" id="UP000324222"/>
    </source>
</evidence>
<comment type="caution">
    <text evidence="2">The sequence shown here is derived from an EMBL/GenBank/DDBJ whole genome shotgun (WGS) entry which is preliminary data.</text>
</comment>
<keyword evidence="3" id="KW-1185">Reference proteome</keyword>
<reference evidence="2 3" key="1">
    <citation type="submission" date="2019-05" db="EMBL/GenBank/DDBJ databases">
        <title>Another draft genome of Portunus trituberculatus and its Hox gene families provides insights of decapod evolution.</title>
        <authorList>
            <person name="Jeong J.-H."/>
            <person name="Song I."/>
            <person name="Kim S."/>
            <person name="Choi T."/>
            <person name="Kim D."/>
            <person name="Ryu S."/>
            <person name="Kim W."/>
        </authorList>
    </citation>
    <scope>NUCLEOTIDE SEQUENCE [LARGE SCALE GENOMIC DNA]</scope>
    <source>
        <tissue evidence="2">Muscle</tissue>
    </source>
</reference>
<dbReference type="AlphaFoldDB" id="A0A5B7CM23"/>
<proteinExistence type="predicted"/>
<feature type="region of interest" description="Disordered" evidence="1">
    <location>
        <begin position="70"/>
        <end position="100"/>
    </location>
</feature>
<accession>A0A5B7CM23</accession>
<protein>
    <submittedName>
        <fullName evidence="2">Uncharacterized protein</fullName>
    </submittedName>
</protein>
<gene>
    <name evidence="2" type="ORF">E2C01_003307</name>
</gene>
<evidence type="ECO:0000313" key="2">
    <source>
        <dbReference type="EMBL" id="MPC10667.1"/>
    </source>
</evidence>
<organism evidence="2 3">
    <name type="scientific">Portunus trituberculatus</name>
    <name type="common">Swimming crab</name>
    <name type="synonym">Neptunus trituberculatus</name>
    <dbReference type="NCBI Taxonomy" id="210409"/>
    <lineage>
        <taxon>Eukaryota</taxon>
        <taxon>Metazoa</taxon>
        <taxon>Ecdysozoa</taxon>
        <taxon>Arthropoda</taxon>
        <taxon>Crustacea</taxon>
        <taxon>Multicrustacea</taxon>
        <taxon>Malacostraca</taxon>
        <taxon>Eumalacostraca</taxon>
        <taxon>Eucarida</taxon>
        <taxon>Decapoda</taxon>
        <taxon>Pleocyemata</taxon>
        <taxon>Brachyura</taxon>
        <taxon>Eubrachyura</taxon>
        <taxon>Portunoidea</taxon>
        <taxon>Portunidae</taxon>
        <taxon>Portuninae</taxon>
        <taxon>Portunus</taxon>
    </lineage>
</organism>
<evidence type="ECO:0000256" key="1">
    <source>
        <dbReference type="SAM" id="MobiDB-lite"/>
    </source>
</evidence>
<name>A0A5B7CM23_PORTR</name>
<sequence length="100" mass="11006">MRHGTPNWKATRVYKHCKLGGADEAGAARRQERGGHISGEENNLSAETKQLHASQGLGWDWDKAAGHTSLAAHRGRRRPHFAHNMGGKCCPGLETRNTRV</sequence>
<feature type="region of interest" description="Disordered" evidence="1">
    <location>
        <begin position="24"/>
        <end position="46"/>
    </location>
</feature>
<dbReference type="Proteomes" id="UP000324222">
    <property type="component" value="Unassembled WGS sequence"/>
</dbReference>
<dbReference type="EMBL" id="VSRR010000126">
    <property type="protein sequence ID" value="MPC10667.1"/>
    <property type="molecule type" value="Genomic_DNA"/>
</dbReference>